<dbReference type="Pfam" id="PF00005">
    <property type="entry name" value="ABC_tran"/>
    <property type="match status" value="1"/>
</dbReference>
<dbReference type="InterPro" id="IPR003593">
    <property type="entry name" value="AAA+_ATPase"/>
</dbReference>
<dbReference type="PROSITE" id="PS50893">
    <property type="entry name" value="ABC_TRANSPORTER_2"/>
    <property type="match status" value="1"/>
</dbReference>
<feature type="domain" description="ABC transporter" evidence="5">
    <location>
        <begin position="2"/>
        <end position="221"/>
    </location>
</feature>
<keyword evidence="2" id="KW-0813">Transport</keyword>
<dbReference type="GO" id="GO:0005524">
    <property type="term" value="F:ATP binding"/>
    <property type="evidence" value="ECO:0007669"/>
    <property type="project" value="UniProtKB-KW"/>
</dbReference>
<evidence type="ECO:0000256" key="4">
    <source>
        <dbReference type="ARBA" id="ARBA00022840"/>
    </source>
</evidence>
<sequence>MIRFENISKGYMIRGRWHQVIDRLNLELPGGQSLALLGRNGAGKSTLLQMIAGNVRPTTGRIVSDGTISFPVGYAGSFHHDLTGAQNTRFIARLYGVDSDELAGFTEDFAGLGKYFHMPVRYYSSGMVARLNFGVSMGIRFDTYLVDEVTSVGDAAFRARSQALFQARMAQSGAILVSHNFSDIWRFCSAGVVLDQGRLTLYHNLGEAIAHHKELMARPPAPVDERPGA</sequence>
<gene>
    <name evidence="6" type="ORF">EG244_16665</name>
</gene>
<accession>A0A3P3DC15</accession>
<protein>
    <submittedName>
        <fullName evidence="6">ABC transporter ATP-binding protein</fullName>
    </submittedName>
</protein>
<dbReference type="SUPFAM" id="SSF52540">
    <property type="entry name" value="P-loop containing nucleoside triphosphate hydrolases"/>
    <property type="match status" value="1"/>
</dbReference>
<dbReference type="Gene3D" id="3.40.50.300">
    <property type="entry name" value="P-loop containing nucleotide triphosphate hydrolases"/>
    <property type="match status" value="1"/>
</dbReference>
<dbReference type="PANTHER" id="PTHR46743:SF2">
    <property type="entry name" value="TEICHOIC ACIDS EXPORT ATP-BINDING PROTEIN TAGH"/>
    <property type="match status" value="1"/>
</dbReference>
<dbReference type="AlphaFoldDB" id="A0A3P3DC15"/>
<dbReference type="Proteomes" id="UP000282125">
    <property type="component" value="Unassembled WGS sequence"/>
</dbReference>
<organism evidence="6 7">
    <name type="scientific">Falsigemmobacter faecalis</name>
    <dbReference type="NCBI Taxonomy" id="2488730"/>
    <lineage>
        <taxon>Bacteria</taxon>
        <taxon>Pseudomonadati</taxon>
        <taxon>Pseudomonadota</taxon>
        <taxon>Alphaproteobacteria</taxon>
        <taxon>Rhodobacterales</taxon>
        <taxon>Paracoccaceae</taxon>
        <taxon>Falsigemmobacter</taxon>
    </lineage>
</organism>
<dbReference type="PANTHER" id="PTHR46743">
    <property type="entry name" value="TEICHOIC ACIDS EXPORT ATP-BINDING PROTEIN TAGH"/>
    <property type="match status" value="1"/>
</dbReference>
<dbReference type="GO" id="GO:0016020">
    <property type="term" value="C:membrane"/>
    <property type="evidence" value="ECO:0007669"/>
    <property type="project" value="InterPro"/>
</dbReference>
<keyword evidence="3" id="KW-0547">Nucleotide-binding</keyword>
<dbReference type="InterPro" id="IPR003439">
    <property type="entry name" value="ABC_transporter-like_ATP-bd"/>
</dbReference>
<comment type="caution">
    <text evidence="6">The sequence shown here is derived from an EMBL/GenBank/DDBJ whole genome shotgun (WGS) entry which is preliminary data.</text>
</comment>
<evidence type="ECO:0000256" key="3">
    <source>
        <dbReference type="ARBA" id="ARBA00022741"/>
    </source>
</evidence>
<evidence type="ECO:0000313" key="7">
    <source>
        <dbReference type="Proteomes" id="UP000282125"/>
    </source>
</evidence>
<evidence type="ECO:0000313" key="6">
    <source>
        <dbReference type="EMBL" id="RRH71166.1"/>
    </source>
</evidence>
<keyword evidence="7" id="KW-1185">Reference proteome</keyword>
<dbReference type="GO" id="GO:0016887">
    <property type="term" value="F:ATP hydrolysis activity"/>
    <property type="evidence" value="ECO:0007669"/>
    <property type="project" value="InterPro"/>
</dbReference>
<name>A0A3P3DC15_9RHOB</name>
<comment type="similarity">
    <text evidence="1">Belongs to the ABC transporter superfamily.</text>
</comment>
<dbReference type="RefSeq" id="WP_124966313.1">
    <property type="nucleotide sequence ID" value="NZ_RRAZ01000032.1"/>
</dbReference>
<dbReference type="GO" id="GO:0140359">
    <property type="term" value="F:ABC-type transporter activity"/>
    <property type="evidence" value="ECO:0007669"/>
    <property type="project" value="InterPro"/>
</dbReference>
<dbReference type="InterPro" id="IPR027417">
    <property type="entry name" value="P-loop_NTPase"/>
</dbReference>
<dbReference type="OrthoDB" id="9778870at2"/>
<dbReference type="CDD" id="cd03220">
    <property type="entry name" value="ABC_KpsT_Wzt"/>
    <property type="match status" value="1"/>
</dbReference>
<evidence type="ECO:0000259" key="5">
    <source>
        <dbReference type="PROSITE" id="PS50893"/>
    </source>
</evidence>
<keyword evidence="4 6" id="KW-0067">ATP-binding</keyword>
<evidence type="ECO:0000256" key="1">
    <source>
        <dbReference type="ARBA" id="ARBA00005417"/>
    </source>
</evidence>
<reference evidence="6 7" key="1">
    <citation type="submission" date="2018-11" db="EMBL/GenBank/DDBJ databases">
        <title>Gemmobacter sp. nov., YIM 102744-1 draft genome.</title>
        <authorList>
            <person name="Li G."/>
            <person name="Jiang Y."/>
        </authorList>
    </citation>
    <scope>NUCLEOTIDE SEQUENCE [LARGE SCALE GENOMIC DNA]</scope>
    <source>
        <strain evidence="6 7">YIM 102744-1</strain>
    </source>
</reference>
<dbReference type="EMBL" id="RRAZ01000032">
    <property type="protein sequence ID" value="RRH71166.1"/>
    <property type="molecule type" value="Genomic_DNA"/>
</dbReference>
<dbReference type="InterPro" id="IPR050683">
    <property type="entry name" value="Bact_Polysacc_Export_ATP-bd"/>
</dbReference>
<proteinExistence type="inferred from homology"/>
<dbReference type="InterPro" id="IPR015860">
    <property type="entry name" value="ABC_transpr_TagH-like"/>
</dbReference>
<dbReference type="SMART" id="SM00382">
    <property type="entry name" value="AAA"/>
    <property type="match status" value="1"/>
</dbReference>
<evidence type="ECO:0000256" key="2">
    <source>
        <dbReference type="ARBA" id="ARBA00022448"/>
    </source>
</evidence>